<dbReference type="EMBL" id="CP098807">
    <property type="protein sequence ID" value="USJ24690.1"/>
    <property type="molecule type" value="Genomic_DNA"/>
</dbReference>
<feature type="region of interest" description="Disordered" evidence="1">
    <location>
        <begin position="1"/>
        <end position="22"/>
    </location>
</feature>
<proteinExistence type="predicted"/>
<reference evidence="2" key="1">
    <citation type="submission" date="2022-06" db="EMBL/GenBank/DDBJ databases">
        <title>Physiological and biochemical characterization and genomic elucidation of a strain of the genus Ensifer adhaerens M8 that combines arsenic oxidation and chromium reduction.</title>
        <authorList>
            <person name="Li X."/>
            <person name="Yu c."/>
        </authorList>
    </citation>
    <scope>NUCLEOTIDE SEQUENCE</scope>
    <source>
        <strain evidence="2">M8</strain>
    </source>
</reference>
<evidence type="ECO:0000313" key="3">
    <source>
        <dbReference type="Proteomes" id="UP001055460"/>
    </source>
</evidence>
<sequence length="83" mass="8604">MRTGITSDGEDGAAPTAAGPSQVIQFRKTSAALDGLAAGGDPLSSPAIPLGSAVQAVVMRLANKRIRIRVESPSREEEDWGSR</sequence>
<accession>A0A9Q8Y8S6</accession>
<gene>
    <name evidence="2" type="ORF">NE863_06915</name>
</gene>
<protein>
    <submittedName>
        <fullName evidence="2">Uncharacterized protein</fullName>
    </submittedName>
</protein>
<organism evidence="2 3">
    <name type="scientific">Ensifer adhaerens</name>
    <name type="common">Sinorhizobium morelense</name>
    <dbReference type="NCBI Taxonomy" id="106592"/>
    <lineage>
        <taxon>Bacteria</taxon>
        <taxon>Pseudomonadati</taxon>
        <taxon>Pseudomonadota</taxon>
        <taxon>Alphaproteobacteria</taxon>
        <taxon>Hyphomicrobiales</taxon>
        <taxon>Rhizobiaceae</taxon>
        <taxon>Sinorhizobium/Ensifer group</taxon>
        <taxon>Ensifer</taxon>
    </lineage>
</organism>
<evidence type="ECO:0000313" key="2">
    <source>
        <dbReference type="EMBL" id="USJ24690.1"/>
    </source>
</evidence>
<dbReference type="Proteomes" id="UP001055460">
    <property type="component" value="Chromosome"/>
</dbReference>
<dbReference type="AlphaFoldDB" id="A0A9Q8Y8S6"/>
<name>A0A9Q8Y8S6_ENSAD</name>
<evidence type="ECO:0000256" key="1">
    <source>
        <dbReference type="SAM" id="MobiDB-lite"/>
    </source>
</evidence>